<dbReference type="EMBL" id="JAWDJW010001561">
    <property type="protein sequence ID" value="KAK3078862.1"/>
    <property type="molecule type" value="Genomic_DNA"/>
</dbReference>
<feature type="non-terminal residue" evidence="1">
    <location>
        <position position="321"/>
    </location>
</feature>
<reference evidence="1" key="1">
    <citation type="submission" date="2024-09" db="EMBL/GenBank/DDBJ databases">
        <title>Black Yeasts Isolated from many extreme environments.</title>
        <authorList>
            <person name="Coleine C."/>
            <person name="Stajich J.E."/>
            <person name="Selbmann L."/>
        </authorList>
    </citation>
    <scope>NUCLEOTIDE SEQUENCE</scope>
    <source>
        <strain evidence="1">CCFEE 5737</strain>
    </source>
</reference>
<keyword evidence="2" id="KW-1185">Reference proteome</keyword>
<name>A0ACC3DQD8_9PEZI</name>
<dbReference type="Proteomes" id="UP001186974">
    <property type="component" value="Unassembled WGS sequence"/>
</dbReference>
<comment type="caution">
    <text evidence="1">The sequence shown here is derived from an EMBL/GenBank/DDBJ whole genome shotgun (WGS) entry which is preliminary data.</text>
</comment>
<organism evidence="1 2">
    <name type="scientific">Coniosporium uncinatum</name>
    <dbReference type="NCBI Taxonomy" id="93489"/>
    <lineage>
        <taxon>Eukaryota</taxon>
        <taxon>Fungi</taxon>
        <taxon>Dikarya</taxon>
        <taxon>Ascomycota</taxon>
        <taxon>Pezizomycotina</taxon>
        <taxon>Dothideomycetes</taxon>
        <taxon>Dothideomycetes incertae sedis</taxon>
        <taxon>Coniosporium</taxon>
    </lineage>
</organism>
<protein>
    <submittedName>
        <fullName evidence="1">Uncharacterized protein</fullName>
    </submittedName>
</protein>
<evidence type="ECO:0000313" key="2">
    <source>
        <dbReference type="Proteomes" id="UP001186974"/>
    </source>
</evidence>
<accession>A0ACC3DQD8</accession>
<evidence type="ECO:0000313" key="1">
    <source>
        <dbReference type="EMBL" id="KAK3078862.1"/>
    </source>
</evidence>
<sequence length="321" mass="36414">KVSKALKETGGASDDYRMLLRDFQNLQVLLEQLQNWSTQDSPSQSHINAVKATALTIQVPRRKFLQHVEKYASSLGSDSRCNKRQQAPRNAQWTVTMQDEVARIRAAMTMKIVSISVLLAIHTRQMLNGLSVKAIESKRLLENVQDKAQYLQDQADINTEQIKTETRSALRASKSDKRRLLRACAGLRDDAHKSQSQLSVVRREQRQLASDVSRNAHIQSMETRNGIHTLDQYASQARLAATGLLARFTSSSMDVIKHLKKLHLSNMEIHMLLLRLQNTVTLPPTSFLGDSITFVDALDRTYILPYAYPSNWEVFEALLRC</sequence>
<feature type="non-terminal residue" evidence="1">
    <location>
        <position position="1"/>
    </location>
</feature>
<gene>
    <name evidence="1" type="ORF">LTS18_006443</name>
</gene>
<proteinExistence type="predicted"/>